<reference evidence="2" key="1">
    <citation type="submission" date="2017-11" db="EMBL/GenBank/DDBJ databases">
        <title>Complete genome sequence of Moraxella osloensis NP7 isolated from human skin.</title>
        <authorList>
            <person name="Lee K."/>
            <person name="Lim J.Y."/>
            <person name="Hwang I."/>
        </authorList>
    </citation>
    <scope>NUCLEOTIDE SEQUENCE [LARGE SCALE GENOMIC DNA]</scope>
    <source>
        <strain evidence="2">NP7</strain>
    </source>
</reference>
<dbReference type="Gene3D" id="3.90.550.20">
    <property type="match status" value="1"/>
</dbReference>
<dbReference type="InterPro" id="IPR008441">
    <property type="entry name" value="AfumC-like_glycosyl_Trfase"/>
</dbReference>
<dbReference type="AlphaFoldDB" id="A0A2D2LU50"/>
<dbReference type="EMBL" id="CP024443">
    <property type="protein sequence ID" value="ATR78533.1"/>
    <property type="molecule type" value="Genomic_DNA"/>
</dbReference>
<name>A0A2D2LU50_FAUOS</name>
<dbReference type="Proteomes" id="UP000229340">
    <property type="component" value="Chromosome"/>
</dbReference>
<accession>A0A2D2LU50</accession>
<gene>
    <name evidence="1" type="ORF">NP7_04255</name>
</gene>
<dbReference type="Pfam" id="PF05704">
    <property type="entry name" value="Caps_synth"/>
    <property type="match status" value="1"/>
</dbReference>
<dbReference type="InterPro" id="IPR029044">
    <property type="entry name" value="Nucleotide-diphossugar_trans"/>
</dbReference>
<proteinExistence type="predicted"/>
<dbReference type="GO" id="GO:0016757">
    <property type="term" value="F:glycosyltransferase activity"/>
    <property type="evidence" value="ECO:0007669"/>
    <property type="project" value="InterPro"/>
</dbReference>
<evidence type="ECO:0000313" key="1">
    <source>
        <dbReference type="EMBL" id="ATR78533.1"/>
    </source>
</evidence>
<sequence>MRFVYDNFRNKPFKPLYNALVPRRYRKRWDFIYNEIPTQHAVEQYWEMTINEYIKGNIEKPVIKINKPELVGKKIIWQYWAQGIENAPEFVNFCFKSVDRFKGDYTVIRLTDDTVKDYLIFPDFVKEKRKSKVFKPVFFSDLLRITLINNYGGIWLDASIFLTDALPQNLINQKFFMFSRDDNSANKEWGLKTDNCYFGWSEQFKVNFLSSIIFGQPNIDISMILQDLMLNFWKTQDTIPHYFFFQILINTLRKNNVVNFEFPIIDDTLPHKLQFSLNEPFNSYIFEEIIDNVSLHKLSFHKQWEKIDESGIITYYGKLLEKYN</sequence>
<dbReference type="RefSeq" id="WP_100269823.1">
    <property type="nucleotide sequence ID" value="NZ_CP024443.1"/>
</dbReference>
<evidence type="ECO:0000313" key="2">
    <source>
        <dbReference type="Proteomes" id="UP000229340"/>
    </source>
</evidence>
<protein>
    <submittedName>
        <fullName evidence="1">Capsular biosynthesis protein</fullName>
    </submittedName>
</protein>
<organism evidence="1 2">
    <name type="scientific">Faucicola osloensis</name>
    <name type="common">Moraxella osloensis</name>
    <dbReference type="NCBI Taxonomy" id="34062"/>
    <lineage>
        <taxon>Bacteria</taxon>
        <taxon>Pseudomonadati</taxon>
        <taxon>Pseudomonadota</taxon>
        <taxon>Gammaproteobacteria</taxon>
        <taxon>Moraxellales</taxon>
        <taxon>Moraxellaceae</taxon>
        <taxon>Faucicola</taxon>
    </lineage>
</organism>
<dbReference type="SUPFAM" id="SSF53448">
    <property type="entry name" value="Nucleotide-diphospho-sugar transferases"/>
    <property type="match status" value="1"/>
</dbReference>